<reference evidence="1 2" key="1">
    <citation type="journal article" date="2021" name="ISME J.">
        <title>Genomic evolution of the class Acidithiobacillia: deep-branching Proteobacteria living in extreme acidic conditions.</title>
        <authorList>
            <person name="Moya-Beltran A."/>
            <person name="Beard S."/>
            <person name="Rojas-Villalobos C."/>
            <person name="Issotta F."/>
            <person name="Gallardo Y."/>
            <person name="Ulloa R."/>
            <person name="Giaveno A."/>
            <person name="Degli Esposti M."/>
            <person name="Johnson D.B."/>
            <person name="Quatrini R."/>
        </authorList>
    </citation>
    <scope>NUCLEOTIDE SEQUENCE [LARGE SCALE GENOMIC DNA]</scope>
    <source>
        <strain evidence="1 2">GG1-14</strain>
    </source>
</reference>
<name>A0ACD5HIR7_9PROT</name>
<keyword evidence="2" id="KW-1185">Reference proteome</keyword>
<evidence type="ECO:0000313" key="1">
    <source>
        <dbReference type="EMBL" id="XRI74740.1"/>
    </source>
</evidence>
<protein>
    <submittedName>
        <fullName evidence="1">Methyl-accepting chemotaxis protein</fullName>
    </submittedName>
</protein>
<sequence length="283" mass="31655">MDRLTLNENYEQATHNAQMLTNTSTEAYVAMESVNKNLTLLAKTVDDNHLASKSLMDEVGAIRRIAQTIREIAYQTNLLALNAAIEAARAGEHGRGFAVVADEVRNLSKRVQEATDEVQNNITAVTNTAQKIDEAAQKNQVQTQQSRDVTQNLQKEIINLRLLAASMTLAAVRQSHEIVVQRLQDEVLGDLHDMRLEELKDHHSCTLGHWYDGIGGQLLGKEAAFKALAEPHRLFHQNTRELLAAHQAGDKDRSKQLLQQVLLSRDKVFQQLDALNATLQKNQ</sequence>
<evidence type="ECO:0000313" key="2">
    <source>
        <dbReference type="Proteomes" id="UP001195965"/>
    </source>
</evidence>
<proteinExistence type="predicted"/>
<dbReference type="Proteomes" id="UP001195965">
    <property type="component" value="Chromosome"/>
</dbReference>
<gene>
    <name evidence="1" type="ORF">HHS34_005960</name>
</gene>
<organism evidence="1 2">
    <name type="scientific">Acidithiobacillus montserratensis</name>
    <dbReference type="NCBI Taxonomy" id="2729135"/>
    <lineage>
        <taxon>Bacteria</taxon>
        <taxon>Pseudomonadati</taxon>
        <taxon>Pseudomonadota</taxon>
        <taxon>Acidithiobacillia</taxon>
        <taxon>Acidithiobacillales</taxon>
        <taxon>Acidithiobacillaceae</taxon>
        <taxon>Acidithiobacillus</taxon>
    </lineage>
</organism>
<accession>A0ACD5HIR7</accession>
<dbReference type="EMBL" id="CP127526">
    <property type="protein sequence ID" value="XRI74740.1"/>
    <property type="molecule type" value="Genomic_DNA"/>
</dbReference>